<name>B0D5T1_LACBS</name>
<reference evidence="1 2" key="1">
    <citation type="journal article" date="2008" name="Nature">
        <title>The genome of Laccaria bicolor provides insights into mycorrhizal symbiosis.</title>
        <authorList>
            <person name="Martin F."/>
            <person name="Aerts A."/>
            <person name="Ahren D."/>
            <person name="Brun A."/>
            <person name="Danchin E.G.J."/>
            <person name="Duchaussoy F."/>
            <person name="Gibon J."/>
            <person name="Kohler A."/>
            <person name="Lindquist E."/>
            <person name="Pereda V."/>
            <person name="Salamov A."/>
            <person name="Shapiro H.J."/>
            <person name="Wuyts J."/>
            <person name="Blaudez D."/>
            <person name="Buee M."/>
            <person name="Brokstein P."/>
            <person name="Canbaeck B."/>
            <person name="Cohen D."/>
            <person name="Courty P.E."/>
            <person name="Coutinho P.M."/>
            <person name="Delaruelle C."/>
            <person name="Detter J.C."/>
            <person name="Deveau A."/>
            <person name="DiFazio S."/>
            <person name="Duplessis S."/>
            <person name="Fraissinet-Tachet L."/>
            <person name="Lucic E."/>
            <person name="Frey-Klett P."/>
            <person name="Fourrey C."/>
            <person name="Feussner I."/>
            <person name="Gay G."/>
            <person name="Grimwood J."/>
            <person name="Hoegger P.J."/>
            <person name="Jain P."/>
            <person name="Kilaru S."/>
            <person name="Labbe J."/>
            <person name="Lin Y.C."/>
            <person name="Legue V."/>
            <person name="Le Tacon F."/>
            <person name="Marmeisse R."/>
            <person name="Melayah D."/>
            <person name="Montanini B."/>
            <person name="Muratet M."/>
            <person name="Nehls U."/>
            <person name="Niculita-Hirzel H."/>
            <person name="Oudot-Le Secq M.P."/>
            <person name="Peter M."/>
            <person name="Quesneville H."/>
            <person name="Rajashekar B."/>
            <person name="Reich M."/>
            <person name="Rouhier N."/>
            <person name="Schmutz J."/>
            <person name="Yin T."/>
            <person name="Chalot M."/>
            <person name="Henrissat B."/>
            <person name="Kuees U."/>
            <person name="Lucas S."/>
            <person name="Van de Peer Y."/>
            <person name="Podila G.K."/>
            <person name="Polle A."/>
            <person name="Pukkila P.J."/>
            <person name="Richardson P.M."/>
            <person name="Rouze P."/>
            <person name="Sanders I.R."/>
            <person name="Stajich J.E."/>
            <person name="Tunlid A."/>
            <person name="Tuskan G."/>
            <person name="Grigoriev I.V."/>
        </authorList>
    </citation>
    <scope>NUCLEOTIDE SEQUENCE [LARGE SCALE GENOMIC DNA]</scope>
    <source>
        <strain evidence="2">S238N-H82 / ATCC MYA-4686</strain>
    </source>
</reference>
<organism evidence="2">
    <name type="scientific">Laccaria bicolor (strain S238N-H82 / ATCC MYA-4686)</name>
    <name type="common">Bicoloured deceiver</name>
    <name type="synonym">Laccaria laccata var. bicolor</name>
    <dbReference type="NCBI Taxonomy" id="486041"/>
    <lineage>
        <taxon>Eukaryota</taxon>
        <taxon>Fungi</taxon>
        <taxon>Dikarya</taxon>
        <taxon>Basidiomycota</taxon>
        <taxon>Agaricomycotina</taxon>
        <taxon>Agaricomycetes</taxon>
        <taxon>Agaricomycetidae</taxon>
        <taxon>Agaricales</taxon>
        <taxon>Agaricineae</taxon>
        <taxon>Hydnangiaceae</taxon>
        <taxon>Laccaria</taxon>
    </lineage>
</organism>
<evidence type="ECO:0000313" key="2">
    <source>
        <dbReference type="Proteomes" id="UP000001194"/>
    </source>
</evidence>
<dbReference type="RefSeq" id="XP_001879458.1">
    <property type="nucleotide sequence ID" value="XM_001879423.1"/>
</dbReference>
<dbReference type="EMBL" id="DS547098">
    <property type="protein sequence ID" value="EDR10073.1"/>
    <property type="molecule type" value="Genomic_DNA"/>
</dbReference>
<accession>B0D5T1</accession>
<gene>
    <name evidence="1" type="ORF">LACBIDRAFT_325661</name>
</gene>
<dbReference type="AlphaFoldDB" id="B0D5T1"/>
<dbReference type="HOGENOM" id="CLU_1272499_0_0_1"/>
<dbReference type="Proteomes" id="UP000001194">
    <property type="component" value="Unassembled WGS sequence"/>
</dbReference>
<dbReference type="KEGG" id="lbc:LACBIDRAFT_325661"/>
<protein>
    <submittedName>
        <fullName evidence="1">Predicted protein</fullName>
    </submittedName>
</protein>
<dbReference type="GeneID" id="6074768"/>
<dbReference type="OrthoDB" id="10583798at2759"/>
<sequence>MAHSVVIDFDWTVYAFDPTLCEEQIRQAHLQHRVIPQRGAVLLQEYNFNYPDQNLSEPFHIPYSIHFNILKLFMLKKAMLGKTFLAMLNEDPLIFMPMLSRLTTYISYYHSIQDSWLGGVDPTILHRWWNVESTRDHMFHSPVQDDPPKGGRSDFNSTVVRACKEWWMSKVWNVGDVARTPEAQISESVLHIGDWIENEIIRELGHCDMTNEDLPKR</sequence>
<proteinExistence type="predicted"/>
<keyword evidence="2" id="KW-1185">Reference proteome</keyword>
<evidence type="ECO:0000313" key="1">
    <source>
        <dbReference type="EMBL" id="EDR10073.1"/>
    </source>
</evidence>
<dbReference type="InParanoid" id="B0D5T1"/>